<dbReference type="PANTHER" id="PTHR28657">
    <property type="entry name" value="INDOLEAMINE 2,3-DIOXYGENASE"/>
    <property type="match status" value="1"/>
</dbReference>
<dbReference type="AlphaFoldDB" id="A0AAN6E5H7"/>
<dbReference type="EMBL" id="MU404351">
    <property type="protein sequence ID" value="KAI1616985.1"/>
    <property type="molecule type" value="Genomic_DNA"/>
</dbReference>
<evidence type="ECO:0000256" key="6">
    <source>
        <dbReference type="SAM" id="MobiDB-lite"/>
    </source>
</evidence>
<protein>
    <recommendedName>
        <fullName evidence="5">Indoleamine 2,3-dioxygenase</fullName>
        <ecNumber evidence="5">1.13.11.52</ecNumber>
    </recommendedName>
</protein>
<evidence type="ECO:0000313" key="8">
    <source>
        <dbReference type="Proteomes" id="UP001203852"/>
    </source>
</evidence>
<dbReference type="Pfam" id="PF01231">
    <property type="entry name" value="IDO"/>
    <property type="match status" value="1"/>
</dbReference>
<comment type="caution">
    <text evidence="7">The sequence shown here is derived from an EMBL/GenBank/DDBJ whole genome shotgun (WGS) entry which is preliminary data.</text>
</comment>
<dbReference type="GO" id="GO:0046872">
    <property type="term" value="F:metal ion binding"/>
    <property type="evidence" value="ECO:0007669"/>
    <property type="project" value="UniProtKB-UniRule"/>
</dbReference>
<evidence type="ECO:0000256" key="3">
    <source>
        <dbReference type="ARBA" id="ARBA00023004"/>
    </source>
</evidence>
<dbReference type="InterPro" id="IPR000898">
    <property type="entry name" value="Indolamine_dOase"/>
</dbReference>
<evidence type="ECO:0000256" key="2">
    <source>
        <dbReference type="ARBA" id="ARBA00022723"/>
    </source>
</evidence>
<evidence type="ECO:0000256" key="4">
    <source>
        <dbReference type="PIRSR" id="PIRSR600898-1"/>
    </source>
</evidence>
<evidence type="ECO:0000256" key="1">
    <source>
        <dbReference type="ARBA" id="ARBA00007119"/>
    </source>
</evidence>
<dbReference type="GO" id="GO:0034354">
    <property type="term" value="P:'de novo' NAD+ biosynthetic process from L-tryptophan"/>
    <property type="evidence" value="ECO:0007669"/>
    <property type="project" value="TreeGrafter"/>
</dbReference>
<feature type="binding site" description="proximal binding residue" evidence="4">
    <location>
        <position position="359"/>
    </location>
    <ligand>
        <name>heme b</name>
        <dbReference type="ChEBI" id="CHEBI:60344"/>
    </ligand>
    <ligandPart>
        <name>Fe</name>
        <dbReference type="ChEBI" id="CHEBI:18248"/>
    </ligandPart>
</feature>
<sequence>MRERPEDFLKRYSTTARHGFLPEQLPLQRLPQAYYGCWEELVEHLPDLIRSRRIRSKIECLPTLDTVHLQEEPEWQRAYSLLVFLTHAYIWGGERPAEILPPQITCPLLQASEHFGLPPLATYAALNLWNFATKESDGDLTEPGNLRSLHTFTGTKDEEWFYLISVSMEATGSIFIWELLRCLHAIGHDGSKTVLSCLQSITAGIDDLGRLLERMHEHCDPQVFYHNIRPLLAGSKGMAAAGLPRGVFYDEGDGKGEWRQHSGGSNAQSSLIQLLDIFLEVDHHATGDRSPSQEHSASKSNPFMQEMRNYMPRIHREFLSQIENLSNIKDYMSRPTTSDDVREAYNEAVAALVNMRDIHIRIVTRYIIMPSRSPPAHYIVLEKTLNLATASSTSQEPENSGCEKKQLQGTGGTDLIPFLKRTRDETRDATVAI</sequence>
<dbReference type="EC" id="1.13.11.52" evidence="5"/>
<comment type="function">
    <text evidence="5">Produces N-formyl-kynurenine through the oxidation of tryptophan.</text>
</comment>
<gene>
    <name evidence="7" type="ORF">EDD36DRAFT_151385</name>
</gene>
<keyword evidence="3 4" id="KW-0408">Iron</keyword>
<dbReference type="Gene3D" id="1.20.58.480">
    <property type="match status" value="1"/>
</dbReference>
<comment type="similarity">
    <text evidence="1 5">Belongs to the indoleamine 2,3-dioxygenase family.</text>
</comment>
<keyword evidence="5" id="KW-0223">Dioxygenase</keyword>
<keyword evidence="4 5" id="KW-0349">Heme</keyword>
<dbReference type="FunFam" id="1.20.58.480:FF:000004">
    <property type="entry name" value="Indoleamine 2,3-dioxygenase subfamily"/>
    <property type="match status" value="1"/>
</dbReference>
<proteinExistence type="inferred from homology"/>
<keyword evidence="5" id="KW-0560">Oxidoreductase</keyword>
<dbReference type="GO" id="GO:0019441">
    <property type="term" value="P:L-tryptophan catabolic process to kynurenine"/>
    <property type="evidence" value="ECO:0007669"/>
    <property type="project" value="UniProtKB-UniRule"/>
</dbReference>
<dbReference type="InterPro" id="IPR037217">
    <property type="entry name" value="Trp/Indoleamine_2_3_dOase-like"/>
</dbReference>
<dbReference type="GO" id="GO:0033754">
    <property type="term" value="F:indoleamine 2,3-dioxygenase activity"/>
    <property type="evidence" value="ECO:0007669"/>
    <property type="project" value="UniProtKB-EC"/>
</dbReference>
<evidence type="ECO:0000313" key="7">
    <source>
        <dbReference type="EMBL" id="KAI1616985.1"/>
    </source>
</evidence>
<keyword evidence="2 4" id="KW-0479">Metal-binding</keyword>
<organism evidence="7 8">
    <name type="scientific">Exophiala viscosa</name>
    <dbReference type="NCBI Taxonomy" id="2486360"/>
    <lineage>
        <taxon>Eukaryota</taxon>
        <taxon>Fungi</taxon>
        <taxon>Dikarya</taxon>
        <taxon>Ascomycota</taxon>
        <taxon>Pezizomycotina</taxon>
        <taxon>Eurotiomycetes</taxon>
        <taxon>Chaetothyriomycetidae</taxon>
        <taxon>Chaetothyriales</taxon>
        <taxon>Herpotrichiellaceae</taxon>
        <taxon>Exophiala</taxon>
    </lineage>
</organism>
<dbReference type="GO" id="GO:0020037">
    <property type="term" value="F:heme binding"/>
    <property type="evidence" value="ECO:0007669"/>
    <property type="project" value="UniProtKB-UniRule"/>
</dbReference>
<dbReference type="GO" id="GO:0005737">
    <property type="term" value="C:cytoplasm"/>
    <property type="evidence" value="ECO:0007669"/>
    <property type="project" value="TreeGrafter"/>
</dbReference>
<dbReference type="Proteomes" id="UP001203852">
    <property type="component" value="Unassembled WGS sequence"/>
</dbReference>
<reference evidence="7" key="1">
    <citation type="journal article" date="2022" name="bioRxiv">
        <title>Deciphering the potential niche of two novel black yeast fungi from a biological soil crust based on their genomes, phenotypes, and melanin regulation.</title>
        <authorList>
            <consortium name="DOE Joint Genome Institute"/>
            <person name="Carr E.C."/>
            <person name="Barton Q."/>
            <person name="Grambo S."/>
            <person name="Sullivan M."/>
            <person name="Renfro C.M."/>
            <person name="Kuo A."/>
            <person name="Pangilinan J."/>
            <person name="Lipzen A."/>
            <person name="Keymanesh K."/>
            <person name="Savage E."/>
            <person name="Barry K."/>
            <person name="Grigoriev I.V."/>
            <person name="Riekhof W.R."/>
            <person name="Harris S.S."/>
        </authorList>
    </citation>
    <scope>NUCLEOTIDE SEQUENCE</scope>
    <source>
        <strain evidence="7">JF 03-4F</strain>
    </source>
</reference>
<comment type="catalytic activity">
    <reaction evidence="5">
        <text>L-tryptophan + O2 = N-formyl-L-kynurenine</text>
        <dbReference type="Rhea" id="RHEA:24536"/>
        <dbReference type="ChEBI" id="CHEBI:15379"/>
        <dbReference type="ChEBI" id="CHEBI:57912"/>
        <dbReference type="ChEBI" id="CHEBI:58629"/>
    </reaction>
</comment>
<evidence type="ECO:0000256" key="5">
    <source>
        <dbReference type="RuleBase" id="RU369119"/>
    </source>
</evidence>
<feature type="region of interest" description="Disordered" evidence="6">
    <location>
        <begin position="390"/>
        <end position="415"/>
    </location>
</feature>
<dbReference type="PROSITE" id="PS00876">
    <property type="entry name" value="IDO_1"/>
    <property type="match status" value="1"/>
</dbReference>
<dbReference type="PANTHER" id="PTHR28657:SF10">
    <property type="entry name" value="INDOLEAMINE 2,3-DIOXYGENASE"/>
    <property type="match status" value="1"/>
</dbReference>
<name>A0AAN6E5H7_9EURO</name>
<accession>A0AAN6E5H7</accession>
<keyword evidence="8" id="KW-1185">Reference proteome</keyword>
<dbReference type="SUPFAM" id="SSF140959">
    <property type="entry name" value="Indolic compounds 2,3-dioxygenase-like"/>
    <property type="match status" value="1"/>
</dbReference>